<keyword evidence="2" id="KW-0812">Transmembrane</keyword>
<dbReference type="InterPro" id="IPR048198">
    <property type="entry name" value="YtrI"/>
</dbReference>
<evidence type="ECO:0000313" key="4">
    <source>
        <dbReference type="EMBL" id="KSU83665.1"/>
    </source>
</evidence>
<proteinExistence type="predicted"/>
<feature type="transmembrane region" description="Helical" evidence="2">
    <location>
        <begin position="12"/>
        <end position="36"/>
    </location>
</feature>
<protein>
    <recommendedName>
        <fullName evidence="3">Sporulation membrane protein YtrI C-terminal domain-containing protein</fullName>
    </recommendedName>
</protein>
<evidence type="ECO:0000259" key="3">
    <source>
        <dbReference type="Pfam" id="PF26347"/>
    </source>
</evidence>
<dbReference type="NCBIfam" id="NF041479">
    <property type="entry name" value="spor_membprot_YtrI"/>
    <property type="match status" value="1"/>
</dbReference>
<dbReference type="RefSeq" id="WP_061972503.1">
    <property type="nucleotide sequence ID" value="NZ_FMAV01000002.1"/>
</dbReference>
<evidence type="ECO:0000256" key="2">
    <source>
        <dbReference type="SAM" id="Phobius"/>
    </source>
</evidence>
<dbReference type="OrthoDB" id="2691164at2"/>
<feature type="coiled-coil region" evidence="1">
    <location>
        <begin position="45"/>
        <end position="72"/>
    </location>
</feature>
<comment type="caution">
    <text evidence="4">The sequence shown here is derived from an EMBL/GenBank/DDBJ whole genome shotgun (WGS) entry which is preliminary data.</text>
</comment>
<sequence>MRIPPFFNRKGYQRFFAGMMLGIILGWVFFLIQYGLTVEHYVSTIKNQASHIADLKEQIAQWKDTYEKSNEENEKQLRVQKIKVYVTNNDTLRLPQLKVYEISESVQDQLENLLGEDIESVDKTRMLLYKAIENKGYEVDGESYKVIVTYLFLFTTLEVHIKIIPEG</sequence>
<feature type="domain" description="Sporulation membrane protein YtrI C-terminal" evidence="3">
    <location>
        <begin position="80"/>
        <end position="163"/>
    </location>
</feature>
<dbReference type="InterPro" id="IPR058620">
    <property type="entry name" value="YtrI_C"/>
</dbReference>
<keyword evidence="5" id="KW-1185">Reference proteome</keyword>
<name>A0A0V8J9S1_9BACL</name>
<dbReference type="Proteomes" id="UP000054099">
    <property type="component" value="Unassembled WGS sequence"/>
</dbReference>
<keyword evidence="2" id="KW-0472">Membrane</keyword>
<reference evidence="4 5" key="1">
    <citation type="journal article" date="2014" name="Antonie Van Leeuwenhoek">
        <title>Fictibacillus enclensis sp. nov., isolated from marine sediment.</title>
        <authorList>
            <person name="Dastager S.G."/>
            <person name="Mawlankar R."/>
            <person name="Srinivasan K."/>
            <person name="Tang S.K."/>
            <person name="Lee J.C."/>
            <person name="Ramana V.V."/>
            <person name="Shouche Y.S."/>
        </authorList>
    </citation>
    <scope>NUCLEOTIDE SEQUENCE [LARGE SCALE GENOMIC DNA]</scope>
    <source>
        <strain evidence="4 5">NIO-1003</strain>
    </source>
</reference>
<keyword evidence="1" id="KW-0175">Coiled coil</keyword>
<evidence type="ECO:0000313" key="5">
    <source>
        <dbReference type="Proteomes" id="UP000054099"/>
    </source>
</evidence>
<dbReference type="EMBL" id="LNQN01000002">
    <property type="protein sequence ID" value="KSU83665.1"/>
    <property type="molecule type" value="Genomic_DNA"/>
</dbReference>
<keyword evidence="2" id="KW-1133">Transmembrane helix</keyword>
<organism evidence="4 5">
    <name type="scientific">Fictibacillus enclensis</name>
    <dbReference type="NCBI Taxonomy" id="1017270"/>
    <lineage>
        <taxon>Bacteria</taxon>
        <taxon>Bacillati</taxon>
        <taxon>Bacillota</taxon>
        <taxon>Bacilli</taxon>
        <taxon>Bacillales</taxon>
        <taxon>Fictibacillaceae</taxon>
        <taxon>Fictibacillus</taxon>
    </lineage>
</organism>
<evidence type="ECO:0000256" key="1">
    <source>
        <dbReference type="SAM" id="Coils"/>
    </source>
</evidence>
<dbReference type="Pfam" id="PF26347">
    <property type="entry name" value="YtrI_sporulation"/>
    <property type="match status" value="1"/>
</dbReference>
<dbReference type="AlphaFoldDB" id="A0A0V8J9S1"/>
<gene>
    <name evidence="4" type="ORF">AS030_14065</name>
</gene>
<accession>A0A0V8J9S1</accession>